<accession>A0ABS8S569</accession>
<evidence type="ECO:0000313" key="1">
    <source>
        <dbReference type="EMBL" id="MCD7453009.1"/>
    </source>
</evidence>
<dbReference type="EMBL" id="JACEIK010000233">
    <property type="protein sequence ID" value="MCD7453009.1"/>
    <property type="molecule type" value="Genomic_DNA"/>
</dbReference>
<keyword evidence="2" id="KW-1185">Reference proteome</keyword>
<dbReference type="Proteomes" id="UP000823775">
    <property type="component" value="Unassembled WGS sequence"/>
</dbReference>
<organism evidence="1 2">
    <name type="scientific">Datura stramonium</name>
    <name type="common">Jimsonweed</name>
    <name type="synonym">Common thornapple</name>
    <dbReference type="NCBI Taxonomy" id="4076"/>
    <lineage>
        <taxon>Eukaryota</taxon>
        <taxon>Viridiplantae</taxon>
        <taxon>Streptophyta</taxon>
        <taxon>Embryophyta</taxon>
        <taxon>Tracheophyta</taxon>
        <taxon>Spermatophyta</taxon>
        <taxon>Magnoliopsida</taxon>
        <taxon>eudicotyledons</taxon>
        <taxon>Gunneridae</taxon>
        <taxon>Pentapetalae</taxon>
        <taxon>asterids</taxon>
        <taxon>lamiids</taxon>
        <taxon>Solanales</taxon>
        <taxon>Solanaceae</taxon>
        <taxon>Solanoideae</taxon>
        <taxon>Datureae</taxon>
        <taxon>Datura</taxon>
    </lineage>
</organism>
<protein>
    <submittedName>
        <fullName evidence="1">Uncharacterized protein</fullName>
    </submittedName>
</protein>
<comment type="caution">
    <text evidence="1">The sequence shown here is derived from an EMBL/GenBank/DDBJ whole genome shotgun (WGS) entry which is preliminary data.</text>
</comment>
<gene>
    <name evidence="1" type="ORF">HAX54_019193</name>
</gene>
<evidence type="ECO:0000313" key="2">
    <source>
        <dbReference type="Proteomes" id="UP000823775"/>
    </source>
</evidence>
<reference evidence="1 2" key="1">
    <citation type="journal article" date="2021" name="BMC Genomics">
        <title>Datura genome reveals duplications of psychoactive alkaloid biosynthetic genes and high mutation rate following tissue culture.</title>
        <authorList>
            <person name="Rajewski A."/>
            <person name="Carter-House D."/>
            <person name="Stajich J."/>
            <person name="Litt A."/>
        </authorList>
    </citation>
    <scope>NUCLEOTIDE SEQUENCE [LARGE SCALE GENOMIC DNA]</scope>
    <source>
        <strain evidence="1">AR-01</strain>
    </source>
</reference>
<sequence length="128" mass="14449">MAFPNIYDQIGMRDLGSFTIPADPYFPELGLEVPITPEAINSLYWIEPIQSHSIFYKKVEDKGNHFQWVANMISLSQPQWAISRGLIHHRDLNMHHGSCAHQCGGAHCRSIQMKSQAAGHVIAITQPR</sequence>
<feature type="non-terminal residue" evidence="1">
    <location>
        <position position="128"/>
    </location>
</feature>
<proteinExistence type="predicted"/>
<name>A0ABS8S569_DATST</name>